<evidence type="ECO:0000313" key="3">
    <source>
        <dbReference type="Proteomes" id="UP001501009"/>
    </source>
</evidence>
<feature type="domain" description="Aminoglycoside phosphotransferase" evidence="1">
    <location>
        <begin position="37"/>
        <end position="242"/>
    </location>
</feature>
<gene>
    <name evidence="2" type="ORF">GCM10022403_079150</name>
</gene>
<dbReference type="Proteomes" id="UP001501009">
    <property type="component" value="Unassembled WGS sequence"/>
</dbReference>
<dbReference type="EMBL" id="BAABDE010000031">
    <property type="protein sequence ID" value="GAA3834498.1"/>
    <property type="molecule type" value="Genomic_DNA"/>
</dbReference>
<keyword evidence="3" id="KW-1185">Reference proteome</keyword>
<evidence type="ECO:0000313" key="2">
    <source>
        <dbReference type="EMBL" id="GAA3834498.1"/>
    </source>
</evidence>
<dbReference type="Pfam" id="PF01636">
    <property type="entry name" value="APH"/>
    <property type="match status" value="1"/>
</dbReference>
<comment type="caution">
    <text evidence="2">The sequence shown here is derived from an EMBL/GenBank/DDBJ whole genome shotgun (WGS) entry which is preliminary data.</text>
</comment>
<name>A0ABP7J4B6_9ACTN</name>
<organism evidence="2 3">
    <name type="scientific">Streptomyces coacervatus</name>
    <dbReference type="NCBI Taxonomy" id="647381"/>
    <lineage>
        <taxon>Bacteria</taxon>
        <taxon>Bacillati</taxon>
        <taxon>Actinomycetota</taxon>
        <taxon>Actinomycetes</taxon>
        <taxon>Kitasatosporales</taxon>
        <taxon>Streptomycetaceae</taxon>
        <taxon>Streptomyces</taxon>
    </lineage>
</organism>
<dbReference type="Gene3D" id="3.90.1200.10">
    <property type="match status" value="1"/>
</dbReference>
<sequence>MTDMPETVHRLVTSLTSDFRIVADHSSAGEGRPAVREVEGSDGRRWFAKHNPGPKLYRREVDAYQRGWAAALGRDRAPLLAAFDGEARTIVTTAVPGRTVRSLRLDSKEEQEVYRQAGLLLARLNTAEADAPRSGACAMSWDESVEKMLVGASLYLTTNDIAMLRAITKDAPPVLPRLVSHGDFMPRNWLWDGTERRLRIIDFERTCVESAMCRDFPRLVYRILRARPDLEAAFEAGYGRTLTADERQALSTYAALDAVSALRWGIEHRDIESIDEAHTMLRHLHAEYSVRSRRDTSG</sequence>
<dbReference type="InterPro" id="IPR011009">
    <property type="entry name" value="Kinase-like_dom_sf"/>
</dbReference>
<dbReference type="SUPFAM" id="SSF56112">
    <property type="entry name" value="Protein kinase-like (PK-like)"/>
    <property type="match status" value="1"/>
</dbReference>
<evidence type="ECO:0000259" key="1">
    <source>
        <dbReference type="Pfam" id="PF01636"/>
    </source>
</evidence>
<accession>A0ABP7J4B6</accession>
<proteinExistence type="predicted"/>
<protein>
    <submittedName>
        <fullName evidence="2">Aminoglycoside phosphotransferase family protein</fullName>
    </submittedName>
</protein>
<reference evidence="3" key="1">
    <citation type="journal article" date="2019" name="Int. J. Syst. Evol. Microbiol.">
        <title>The Global Catalogue of Microorganisms (GCM) 10K type strain sequencing project: providing services to taxonomists for standard genome sequencing and annotation.</title>
        <authorList>
            <consortium name="The Broad Institute Genomics Platform"/>
            <consortium name="The Broad Institute Genome Sequencing Center for Infectious Disease"/>
            <person name="Wu L."/>
            <person name="Ma J."/>
        </authorList>
    </citation>
    <scope>NUCLEOTIDE SEQUENCE [LARGE SCALE GENOMIC DNA]</scope>
    <source>
        <strain evidence="3">JCM 17138</strain>
    </source>
</reference>
<dbReference type="InterPro" id="IPR002575">
    <property type="entry name" value="Aminoglycoside_PTrfase"/>
</dbReference>